<keyword evidence="1" id="KW-0812">Transmembrane</keyword>
<name>A0A9K3JU96_HELAN</name>
<gene>
    <name evidence="2" type="ORF">HanXRQr2_Chr01g0011601</name>
</gene>
<keyword evidence="1" id="KW-0472">Membrane</keyword>
<proteinExistence type="predicted"/>
<comment type="caution">
    <text evidence="2">The sequence shown here is derived from an EMBL/GenBank/DDBJ whole genome shotgun (WGS) entry which is preliminary data.</text>
</comment>
<evidence type="ECO:0000313" key="2">
    <source>
        <dbReference type="EMBL" id="KAF5821244.1"/>
    </source>
</evidence>
<sequence length="72" mass="8514">MFYVLCIMYAFWMTFHMFNPIKFGLCIQILHIYLLSTVVIQILYIFDSLKKSPTQISLYCHQISIIGPKATY</sequence>
<dbReference type="Proteomes" id="UP000215914">
    <property type="component" value="Unassembled WGS sequence"/>
</dbReference>
<dbReference type="EMBL" id="MNCJ02000316">
    <property type="protein sequence ID" value="KAF5821244.1"/>
    <property type="molecule type" value="Genomic_DNA"/>
</dbReference>
<dbReference type="AlphaFoldDB" id="A0A9K3JU96"/>
<feature type="transmembrane region" description="Helical" evidence="1">
    <location>
        <begin position="20"/>
        <end position="46"/>
    </location>
</feature>
<evidence type="ECO:0000313" key="3">
    <source>
        <dbReference type="Proteomes" id="UP000215914"/>
    </source>
</evidence>
<evidence type="ECO:0000256" key="1">
    <source>
        <dbReference type="SAM" id="Phobius"/>
    </source>
</evidence>
<keyword evidence="3" id="KW-1185">Reference proteome</keyword>
<protein>
    <submittedName>
        <fullName evidence="2">Uncharacterized protein</fullName>
    </submittedName>
</protein>
<accession>A0A9K3JU96</accession>
<reference evidence="2" key="1">
    <citation type="journal article" date="2017" name="Nature">
        <title>The sunflower genome provides insights into oil metabolism, flowering and Asterid evolution.</title>
        <authorList>
            <person name="Badouin H."/>
            <person name="Gouzy J."/>
            <person name="Grassa C.J."/>
            <person name="Murat F."/>
            <person name="Staton S.E."/>
            <person name="Cottret L."/>
            <person name="Lelandais-Briere C."/>
            <person name="Owens G.L."/>
            <person name="Carrere S."/>
            <person name="Mayjonade B."/>
            <person name="Legrand L."/>
            <person name="Gill N."/>
            <person name="Kane N.C."/>
            <person name="Bowers J.E."/>
            <person name="Hubner S."/>
            <person name="Bellec A."/>
            <person name="Berard A."/>
            <person name="Berges H."/>
            <person name="Blanchet N."/>
            <person name="Boniface M.C."/>
            <person name="Brunel D."/>
            <person name="Catrice O."/>
            <person name="Chaidir N."/>
            <person name="Claudel C."/>
            <person name="Donnadieu C."/>
            <person name="Faraut T."/>
            <person name="Fievet G."/>
            <person name="Helmstetter N."/>
            <person name="King M."/>
            <person name="Knapp S.J."/>
            <person name="Lai Z."/>
            <person name="Le Paslier M.C."/>
            <person name="Lippi Y."/>
            <person name="Lorenzon L."/>
            <person name="Mandel J.R."/>
            <person name="Marage G."/>
            <person name="Marchand G."/>
            <person name="Marquand E."/>
            <person name="Bret-Mestries E."/>
            <person name="Morien E."/>
            <person name="Nambeesan S."/>
            <person name="Nguyen T."/>
            <person name="Pegot-Espagnet P."/>
            <person name="Pouilly N."/>
            <person name="Raftis F."/>
            <person name="Sallet E."/>
            <person name="Schiex T."/>
            <person name="Thomas J."/>
            <person name="Vandecasteele C."/>
            <person name="Vares D."/>
            <person name="Vear F."/>
            <person name="Vautrin S."/>
            <person name="Crespi M."/>
            <person name="Mangin B."/>
            <person name="Burke J.M."/>
            <person name="Salse J."/>
            <person name="Munos S."/>
            <person name="Vincourt P."/>
            <person name="Rieseberg L.H."/>
            <person name="Langlade N.B."/>
        </authorList>
    </citation>
    <scope>NUCLEOTIDE SEQUENCE</scope>
    <source>
        <tissue evidence="2">Leaves</tissue>
    </source>
</reference>
<reference evidence="2" key="2">
    <citation type="submission" date="2020-06" db="EMBL/GenBank/DDBJ databases">
        <title>Helianthus annuus Genome sequencing and assembly Release 2.</title>
        <authorList>
            <person name="Gouzy J."/>
            <person name="Langlade N."/>
            <person name="Munos S."/>
        </authorList>
    </citation>
    <scope>NUCLEOTIDE SEQUENCE</scope>
    <source>
        <tissue evidence="2">Leaves</tissue>
    </source>
</reference>
<dbReference type="Gramene" id="mRNA:HanXRQr2_Chr01g0011601">
    <property type="protein sequence ID" value="CDS:HanXRQr2_Chr01g0011601.1"/>
    <property type="gene ID" value="HanXRQr2_Chr01g0011601"/>
</dbReference>
<keyword evidence="1" id="KW-1133">Transmembrane helix</keyword>
<organism evidence="2 3">
    <name type="scientific">Helianthus annuus</name>
    <name type="common">Common sunflower</name>
    <dbReference type="NCBI Taxonomy" id="4232"/>
    <lineage>
        <taxon>Eukaryota</taxon>
        <taxon>Viridiplantae</taxon>
        <taxon>Streptophyta</taxon>
        <taxon>Embryophyta</taxon>
        <taxon>Tracheophyta</taxon>
        <taxon>Spermatophyta</taxon>
        <taxon>Magnoliopsida</taxon>
        <taxon>eudicotyledons</taxon>
        <taxon>Gunneridae</taxon>
        <taxon>Pentapetalae</taxon>
        <taxon>asterids</taxon>
        <taxon>campanulids</taxon>
        <taxon>Asterales</taxon>
        <taxon>Asteraceae</taxon>
        <taxon>Asteroideae</taxon>
        <taxon>Heliantheae alliance</taxon>
        <taxon>Heliantheae</taxon>
        <taxon>Helianthus</taxon>
    </lineage>
</organism>